<organism evidence="7 8">
    <name type="scientific">Polytolypa hystricis (strain UAMH7299)</name>
    <dbReference type="NCBI Taxonomy" id="1447883"/>
    <lineage>
        <taxon>Eukaryota</taxon>
        <taxon>Fungi</taxon>
        <taxon>Dikarya</taxon>
        <taxon>Ascomycota</taxon>
        <taxon>Pezizomycotina</taxon>
        <taxon>Eurotiomycetes</taxon>
        <taxon>Eurotiomycetidae</taxon>
        <taxon>Onygenales</taxon>
        <taxon>Onygenales incertae sedis</taxon>
        <taxon>Polytolypa</taxon>
    </lineage>
</organism>
<keyword evidence="8" id="KW-1185">Reference proteome</keyword>
<dbReference type="InterPro" id="IPR015943">
    <property type="entry name" value="WD40/YVTN_repeat-like_dom_sf"/>
</dbReference>
<dbReference type="InterPro" id="IPR029058">
    <property type="entry name" value="AB_hydrolase_fold"/>
</dbReference>
<dbReference type="InterPro" id="IPR001680">
    <property type="entry name" value="WD40_rpt"/>
</dbReference>
<dbReference type="PANTHER" id="PTHR10039:SF16">
    <property type="entry name" value="GPI INOSITOL-DEACYLASE"/>
    <property type="match status" value="1"/>
</dbReference>
<evidence type="ECO:0000259" key="6">
    <source>
        <dbReference type="Pfam" id="PF24883"/>
    </source>
</evidence>
<dbReference type="InterPro" id="IPR011044">
    <property type="entry name" value="Quino_amine_DH_bsu"/>
</dbReference>
<dbReference type="InterPro" id="IPR007751">
    <property type="entry name" value="DUF676_lipase-like"/>
</dbReference>
<dbReference type="SUPFAM" id="SSF50998">
    <property type="entry name" value="Quinoprotein alcohol dehydrogenase-like"/>
    <property type="match status" value="1"/>
</dbReference>
<dbReference type="Pfam" id="PF22939">
    <property type="entry name" value="WHD_GPIID"/>
    <property type="match status" value="1"/>
</dbReference>
<dbReference type="Pfam" id="PF05057">
    <property type="entry name" value="DUF676"/>
    <property type="match status" value="1"/>
</dbReference>
<reference evidence="7 8" key="1">
    <citation type="submission" date="2017-10" db="EMBL/GenBank/DDBJ databases">
        <title>Comparative genomics in systemic dimorphic fungi from Ajellomycetaceae.</title>
        <authorList>
            <person name="Munoz J.F."/>
            <person name="Mcewen J.G."/>
            <person name="Clay O.K."/>
            <person name="Cuomo C.A."/>
        </authorList>
    </citation>
    <scope>NUCLEOTIDE SEQUENCE [LARGE SCALE GENOMIC DNA]</scope>
    <source>
        <strain evidence="7 8">UAMH7299</strain>
    </source>
</reference>
<dbReference type="SUPFAM" id="SSF52540">
    <property type="entry name" value="P-loop containing nucleoside triphosphate hydrolases"/>
    <property type="match status" value="1"/>
</dbReference>
<feature type="domain" description="Nephrocystin 3-like N-terminal" evidence="6">
    <location>
        <begin position="354"/>
        <end position="530"/>
    </location>
</feature>
<dbReference type="InterPro" id="IPR027417">
    <property type="entry name" value="P-loop_NTPase"/>
</dbReference>
<feature type="region of interest" description="Disordered" evidence="3">
    <location>
        <begin position="1209"/>
        <end position="1229"/>
    </location>
</feature>
<protein>
    <submittedName>
        <fullName evidence="7">Uncharacterized protein</fullName>
    </submittedName>
</protein>
<dbReference type="SUPFAM" id="SSF53474">
    <property type="entry name" value="alpha/beta-Hydrolases"/>
    <property type="match status" value="1"/>
</dbReference>
<dbReference type="OrthoDB" id="194358at2759"/>
<evidence type="ECO:0000256" key="3">
    <source>
        <dbReference type="SAM" id="MobiDB-lite"/>
    </source>
</evidence>
<feature type="domain" description="DUF676" evidence="4">
    <location>
        <begin position="119"/>
        <end position="190"/>
    </location>
</feature>
<name>A0A2B7XW96_POLH7</name>
<dbReference type="Gene3D" id="2.130.10.10">
    <property type="entry name" value="YVTN repeat-like/Quinoprotein amine dehydrogenase"/>
    <property type="match status" value="3"/>
</dbReference>
<dbReference type="Gene3D" id="3.40.50.300">
    <property type="entry name" value="P-loop containing nucleotide triphosphate hydrolases"/>
    <property type="match status" value="1"/>
</dbReference>
<dbReference type="Proteomes" id="UP000224634">
    <property type="component" value="Unassembled WGS sequence"/>
</dbReference>
<proteinExistence type="inferred from homology"/>
<dbReference type="PANTHER" id="PTHR10039">
    <property type="entry name" value="AMELOGENIN"/>
    <property type="match status" value="1"/>
</dbReference>
<evidence type="ECO:0000313" key="7">
    <source>
        <dbReference type="EMBL" id="PGH13280.1"/>
    </source>
</evidence>
<dbReference type="Gene3D" id="3.40.50.1820">
    <property type="entry name" value="alpha/beta hydrolase"/>
    <property type="match status" value="1"/>
</dbReference>
<dbReference type="InterPro" id="IPR054471">
    <property type="entry name" value="GPIID_WHD"/>
</dbReference>
<gene>
    <name evidence="7" type="ORF">AJ80_06390</name>
</gene>
<dbReference type="InterPro" id="IPR011047">
    <property type="entry name" value="Quinoprotein_ADH-like_sf"/>
</dbReference>
<dbReference type="EMBL" id="PDNA01000106">
    <property type="protein sequence ID" value="PGH13280.1"/>
    <property type="molecule type" value="Genomic_DNA"/>
</dbReference>
<evidence type="ECO:0000256" key="2">
    <source>
        <dbReference type="ARBA" id="ARBA00022737"/>
    </source>
</evidence>
<evidence type="ECO:0000259" key="4">
    <source>
        <dbReference type="Pfam" id="PF05057"/>
    </source>
</evidence>
<dbReference type="Pfam" id="PF24883">
    <property type="entry name" value="NPHP3_N"/>
    <property type="match status" value="1"/>
</dbReference>
<dbReference type="InterPro" id="IPR056884">
    <property type="entry name" value="NPHP3-like_N"/>
</dbReference>
<evidence type="ECO:0000313" key="8">
    <source>
        <dbReference type="Proteomes" id="UP000224634"/>
    </source>
</evidence>
<dbReference type="SUPFAM" id="SSF50969">
    <property type="entry name" value="YVTN repeat-like/Quinoprotein amine dehydrogenase"/>
    <property type="match status" value="1"/>
</dbReference>
<evidence type="ECO:0000259" key="5">
    <source>
        <dbReference type="Pfam" id="PF22939"/>
    </source>
</evidence>
<accession>A0A2B7XW96</accession>
<sequence>MKKDRDSSQLQPRDGSKRNSMINFLQRQLSRISTTKLERDFENRNPFGLNVLHEPAEPYVDFIFVHGLGGGSFKTWSFSENPDNFWPRKWLPHENGFEHVRIQSYGYNSLWDCKGAVTRIHDFGQRLLTEIYGVSAGQKNGHIPIVFIGHSMGGIVIKKAYLLAKQDPNFLHIAKRFHTIFFLATPHRGADSAAMLKNILRIPGLYGSKDYVDELVPGSMTLQVINDGFRHEDKDLRLWSFFETIEMNMGHSRQIIVGRDSAILAGSAHERVSSLDADHRNICKFKSSSDSNYKVLRTSLLTSVREIQASATSNQEISKQAEYRTQMKAIAEYLCILQDPEVDLSTVLEKQSEGSCGWLTNKPDFRLWLGDYRDNKVSIVTSPLDNLQTSRYFWLCGQPGTGKSISAGHTVRYIRAHDLDCSFFFFKYGDKTRSSIPELLKSLAYQMALSSAHIRQSVLEMVEEGDYLNKDDASAIWRNVFLSRIFRSASSKPHIWIIDGLDECSGYSNLFPLLSKIDEHYPLKVFITSRFTPSIEKQFTIHHMNVLNEQITVEDSWEDIQAFLRVNSPLLPVDDETIRNTMISQILQKANGCFLWAALVLKELETAHSIEQITSALDDVPTGMEPLYTQILKKVAADTKNLTLAKAILRWTICAARPLTVEELNAALYLETDNRILCVESITSICGHFVYVDHNARVQMAHQTVRPFFTSQCEIHEFRIKKRAENTRLAKLCLSYLCSEELQTSRTKGRVDASQAKRRSPFAQYACFHFSDHLAHSDPTVEGPLLLLNKFLKSNVLTWIEILACSGDLSVLTRTAKNFELYLAQRVQELPLLGKEIQTVDAWVNDLIHISALFGYNLLKSPSSIHYLTPPMCPPASRIYKSFGVYESGLRVTGIREKDWDDRLTCFIYPGERTESIACSDSYFAVGLSNGKIILYRSGTLEYVREMDHGGPPVKLAYAHVHPLLASSSVGKIIIWNTQTGAAVWTTETLLRLQPLALSFNEDDSRVMLALENSIAMLRITDGYEWDNSIFFGDNGEEELGFGCSAVCVRFSLHFSVLAASYRQKPIIIWDLERNRFHGRLVRDGCEGRKGWLDVNDVAFHPNPEAALIAVAYNDGYLVVFDVCDCKQLVQSSIQIQALTASLDGRTLAAGDLEGNIHIFNFETLKLIYRVQMDHCVVKGMVFHPNGLRFFDIRGDLCNVWEPSVLVRRKSPDDSSSEPYSEESSAATCVSTKSNSTPVSAIVDHHEGEILFCGRSDGSIAVYDASSGEVVKEVSRHQAGCAIHLLDWNPRDGVLTAADTSSRFVSRKVVRSRNGIWQAEAPLLDYITDSTILQILSSPDGRTVLVVTVESDLAWDLDGEILARKNYEEHVSRKWITHPSNPDHLLLLKEGNVYIFDWLELDMISAKDGILLDSMRSYESCPHRVVTCQPGNNLCVNYSTDRPYECSSELEIWDAATGIHPDAQEVFLLARYTSFASKIKAIIGVHKSLLIFLDTNLWVCSIDIGATKPEHSYFKHFFIPFTWYRTGDLTFQTTTKGGIVFAHEDGIVIFRGWLDHKEELTFE</sequence>
<dbReference type="SMART" id="SM00320">
    <property type="entry name" value="WD40"/>
    <property type="match status" value="6"/>
</dbReference>
<keyword evidence="2" id="KW-0677">Repeat</keyword>
<comment type="similarity">
    <text evidence="1">Belongs to the putative lipase ROG1 family.</text>
</comment>
<comment type="caution">
    <text evidence="7">The sequence shown here is derived from an EMBL/GenBank/DDBJ whole genome shotgun (WGS) entry which is preliminary data.</text>
</comment>
<feature type="domain" description="GPI inositol-deacylase winged helix" evidence="5">
    <location>
        <begin position="634"/>
        <end position="720"/>
    </location>
</feature>
<evidence type="ECO:0000256" key="1">
    <source>
        <dbReference type="ARBA" id="ARBA00007920"/>
    </source>
</evidence>